<dbReference type="SUPFAM" id="SSF46785">
    <property type="entry name" value="Winged helix' DNA-binding domain"/>
    <property type="match status" value="1"/>
</dbReference>
<dbReference type="Pfam" id="PF08279">
    <property type="entry name" value="HTH_11"/>
    <property type="match status" value="1"/>
</dbReference>
<dbReference type="Gene3D" id="1.10.10.10">
    <property type="entry name" value="Winged helix-like DNA-binding domain superfamily/Winged helix DNA-binding domain"/>
    <property type="match status" value="1"/>
</dbReference>
<proteinExistence type="predicted"/>
<evidence type="ECO:0000259" key="3">
    <source>
        <dbReference type="PROSITE" id="PS51000"/>
    </source>
</evidence>
<gene>
    <name evidence="4" type="ORF">CPA45_17050</name>
</gene>
<dbReference type="PIRSF" id="PIRSF016838">
    <property type="entry name" value="PafC"/>
    <property type="match status" value="1"/>
</dbReference>
<evidence type="ECO:0000256" key="2">
    <source>
        <dbReference type="ARBA" id="ARBA00023163"/>
    </source>
</evidence>
<keyword evidence="1" id="KW-0805">Transcription regulation</keyword>
<dbReference type="Pfam" id="PF13280">
    <property type="entry name" value="WYL"/>
    <property type="match status" value="1"/>
</dbReference>
<keyword evidence="2" id="KW-0804">Transcription</keyword>
<dbReference type="RefSeq" id="WP_096653581.1">
    <property type="nucleotide sequence ID" value="NZ_NWUX01000019.1"/>
</dbReference>
<dbReference type="GO" id="GO:0003700">
    <property type="term" value="F:DNA-binding transcription factor activity"/>
    <property type="evidence" value="ECO:0007669"/>
    <property type="project" value="InterPro"/>
</dbReference>
<dbReference type="PROSITE" id="PS52050">
    <property type="entry name" value="WYL"/>
    <property type="match status" value="1"/>
</dbReference>
<dbReference type="PANTHER" id="PTHR34580">
    <property type="match status" value="1"/>
</dbReference>
<dbReference type="AlphaFoldDB" id="A0A2A4HGG6"/>
<dbReference type="PROSITE" id="PS51000">
    <property type="entry name" value="HTH_DEOR_2"/>
    <property type="match status" value="1"/>
</dbReference>
<dbReference type="Pfam" id="PF25583">
    <property type="entry name" value="WCX"/>
    <property type="match status" value="1"/>
</dbReference>
<dbReference type="InterPro" id="IPR028349">
    <property type="entry name" value="PafC-like"/>
</dbReference>
<sequence>MASPTTRVLAVLELLQANGQMGGAELAERLGVDRRTIRRYITALEDIGVPILTEQGRYGGYRLVAGFKLPPMMFTDEETLAVSLGLLAASQLGLANAAPAIASVQSKLERVMPENLKRRVRSVSDTTQVILPRREPNLDNRALETLTTATQAARTVGLTYHSPQHDTVDRKVDPYGLVFQQGRWYVAGFCHLRGSMRSFRLDRISSVHLLDDTFIRPSNFDAALFLSESLMSWSTTYEVSLILHTDHDAVAYFENQSFCKNQFQQVEGGLLLNTRTDSFEWFAFWLVQLPFRFTILKPDGLKEALRERANHLLASCECSSAHPIAPSDKHSVNC</sequence>
<protein>
    <submittedName>
        <fullName evidence="4">Transcriptional regulator</fullName>
    </submittedName>
</protein>
<organism evidence="4 5">
    <name type="scientific">Vreelandella nigrificans</name>
    <dbReference type="NCBI Taxonomy" id="2042704"/>
    <lineage>
        <taxon>Bacteria</taxon>
        <taxon>Pseudomonadati</taxon>
        <taxon>Pseudomonadota</taxon>
        <taxon>Gammaproteobacteria</taxon>
        <taxon>Oceanospirillales</taxon>
        <taxon>Halomonadaceae</taxon>
        <taxon>Vreelandella</taxon>
    </lineage>
</organism>
<reference evidence="5" key="1">
    <citation type="submission" date="2017-09" db="EMBL/GenBank/DDBJ databases">
        <authorList>
            <person name="Cho G.-S."/>
            <person name="Oguntoyinbo F.A."/>
            <person name="Cnockaert M."/>
            <person name="Kabisch J."/>
            <person name="Neve H."/>
            <person name="Bockelmann W."/>
            <person name="Wenning M."/>
            <person name="Franz C.M."/>
            <person name="Vandamme P."/>
        </authorList>
    </citation>
    <scope>NUCLEOTIDE SEQUENCE [LARGE SCALE GENOMIC DNA]</scope>
    <source>
        <strain evidence="5">MBT G8648</strain>
    </source>
</reference>
<dbReference type="EMBL" id="NWUX01000019">
    <property type="protein sequence ID" value="PCF94418.1"/>
    <property type="molecule type" value="Genomic_DNA"/>
</dbReference>
<dbReference type="InterPro" id="IPR036388">
    <property type="entry name" value="WH-like_DNA-bd_sf"/>
</dbReference>
<dbReference type="InterPro" id="IPR036390">
    <property type="entry name" value="WH_DNA-bd_sf"/>
</dbReference>
<feature type="domain" description="HTH deoR-type" evidence="3">
    <location>
        <begin position="4"/>
        <end position="63"/>
    </location>
</feature>
<dbReference type="PANTHER" id="PTHR34580:SF3">
    <property type="entry name" value="PROTEIN PAFB"/>
    <property type="match status" value="1"/>
</dbReference>
<keyword evidence="5" id="KW-1185">Reference proteome</keyword>
<dbReference type="InterPro" id="IPR013196">
    <property type="entry name" value="HTH_11"/>
</dbReference>
<dbReference type="InterPro" id="IPR001034">
    <property type="entry name" value="DeoR_HTH"/>
</dbReference>
<accession>A0A2A4HGG6</accession>
<evidence type="ECO:0000256" key="1">
    <source>
        <dbReference type="ARBA" id="ARBA00023015"/>
    </source>
</evidence>
<dbReference type="Proteomes" id="UP000218677">
    <property type="component" value="Unassembled WGS sequence"/>
</dbReference>
<dbReference type="OrthoDB" id="9807255at2"/>
<dbReference type="InterPro" id="IPR057727">
    <property type="entry name" value="WCX_dom"/>
</dbReference>
<dbReference type="InterPro" id="IPR026881">
    <property type="entry name" value="WYL_dom"/>
</dbReference>
<evidence type="ECO:0000313" key="4">
    <source>
        <dbReference type="EMBL" id="PCF94418.1"/>
    </source>
</evidence>
<name>A0A2A4HGG6_9GAMM</name>
<dbReference type="InterPro" id="IPR051534">
    <property type="entry name" value="CBASS_pafABC_assoc_protein"/>
</dbReference>
<evidence type="ECO:0000313" key="5">
    <source>
        <dbReference type="Proteomes" id="UP000218677"/>
    </source>
</evidence>
<comment type="caution">
    <text evidence="4">The sequence shown here is derived from an EMBL/GenBank/DDBJ whole genome shotgun (WGS) entry which is preliminary data.</text>
</comment>